<comment type="function">
    <text evidence="7">Catalyzes the removal of transit peptides required for the targeting of proteins from the mitochondrial matrix, across the inner membrane, into the inter-membrane space.</text>
</comment>
<comment type="similarity">
    <text evidence="6">Belongs to the peptidase S26 family. IMP1 subfamily.</text>
</comment>
<dbReference type="SUPFAM" id="SSF51306">
    <property type="entry name" value="LexA/Signal peptidase"/>
    <property type="match status" value="1"/>
</dbReference>
<keyword evidence="12" id="KW-1185">Reference proteome</keyword>
<evidence type="ECO:0000256" key="4">
    <source>
        <dbReference type="ARBA" id="ARBA00023128"/>
    </source>
</evidence>
<evidence type="ECO:0000256" key="8">
    <source>
        <dbReference type="ARBA" id="ARBA00064368"/>
    </source>
</evidence>
<dbReference type="OMA" id="STHWFWE"/>
<comment type="subcellular location">
    <subcellularLocation>
        <location evidence="1">Mitochondrion inner membrane</location>
    </subcellularLocation>
</comment>
<evidence type="ECO:0000313" key="12">
    <source>
        <dbReference type="Proteomes" id="UP000035740"/>
    </source>
</evidence>
<evidence type="ECO:0000259" key="10">
    <source>
        <dbReference type="Pfam" id="PF10502"/>
    </source>
</evidence>
<dbReference type="InterPro" id="IPR052064">
    <property type="entry name" value="Mito_IMP1_subunit"/>
</dbReference>
<evidence type="ECO:0000256" key="6">
    <source>
        <dbReference type="ARBA" id="ARBA00038445"/>
    </source>
</evidence>
<dbReference type="PANTHER" id="PTHR12383">
    <property type="entry name" value="PROTEASE FAMILY S26 MITOCHONDRIAL INNER MEMBRANE PROTEASE-RELATED"/>
    <property type="match status" value="1"/>
</dbReference>
<evidence type="ECO:0000256" key="2">
    <source>
        <dbReference type="ARBA" id="ARBA00022792"/>
    </source>
</evidence>
<dbReference type="GO" id="GO:0006465">
    <property type="term" value="P:signal peptide processing"/>
    <property type="evidence" value="ECO:0007669"/>
    <property type="project" value="InterPro"/>
</dbReference>
<keyword evidence="2" id="KW-0999">Mitochondrion inner membrane</keyword>
<dbReference type="Pfam" id="PF10502">
    <property type="entry name" value="Peptidase_S26"/>
    <property type="match status" value="2"/>
</dbReference>
<dbReference type="InterPro" id="IPR036286">
    <property type="entry name" value="LexA/Signal_pep-like_sf"/>
</dbReference>
<dbReference type="eggNOG" id="KOG0171">
    <property type="taxonomic scope" value="Eukaryota"/>
</dbReference>
<feature type="domain" description="Peptidase S26" evidence="10">
    <location>
        <begin position="112"/>
        <end position="157"/>
    </location>
</feature>
<dbReference type="EMBL" id="KQ090431">
    <property type="protein sequence ID" value="KMS95850.1"/>
    <property type="molecule type" value="Genomic_DNA"/>
</dbReference>
<reference evidence="11 12" key="1">
    <citation type="journal article" date="2014" name="Nature">
        <title>The genome of the recently domesticated crop plant sugar beet (Beta vulgaris).</title>
        <authorList>
            <person name="Dohm J.C."/>
            <person name="Minoche A.E."/>
            <person name="Holtgrawe D."/>
            <person name="Capella-Gutierrez S."/>
            <person name="Zakrzewski F."/>
            <person name="Tafer H."/>
            <person name="Rupp O."/>
            <person name="Sorensen T.R."/>
            <person name="Stracke R."/>
            <person name="Reinhardt R."/>
            <person name="Goesmann A."/>
            <person name="Kraft T."/>
            <person name="Schulz B."/>
            <person name="Stadler P.F."/>
            <person name="Schmidt T."/>
            <person name="Gabaldon T."/>
            <person name="Lehrach H."/>
            <person name="Weisshaar B."/>
            <person name="Himmelbauer H."/>
        </authorList>
    </citation>
    <scope>NUCLEOTIDE SEQUENCE [LARGE SCALE GENOMIC DNA]</scope>
    <source>
        <tissue evidence="11">Taproot</tissue>
    </source>
</reference>
<protein>
    <recommendedName>
        <fullName evidence="10">Peptidase S26 domain-containing protein</fullName>
    </recommendedName>
</protein>
<evidence type="ECO:0000313" key="11">
    <source>
        <dbReference type="EMBL" id="KMS95850.1"/>
    </source>
</evidence>
<feature type="domain" description="Peptidase S26" evidence="10">
    <location>
        <begin position="23"/>
        <end position="103"/>
    </location>
</feature>
<dbReference type="PRINTS" id="PR00727">
    <property type="entry name" value="LEADERPTASE"/>
</dbReference>
<evidence type="ECO:0000256" key="9">
    <source>
        <dbReference type="PIRSR" id="PIRSR600223-1"/>
    </source>
</evidence>
<dbReference type="InterPro" id="IPR019533">
    <property type="entry name" value="Peptidase_S26"/>
</dbReference>
<dbReference type="FunFam" id="2.10.109.10:FF:000014">
    <property type="entry name" value="Inner membrane protease subunit 1"/>
    <property type="match status" value="1"/>
</dbReference>
<accession>A0A0J8DY99</accession>
<name>A0A0J8DY99_BETVV</name>
<organism evidence="11 12">
    <name type="scientific">Beta vulgaris subsp. vulgaris</name>
    <name type="common">Beet</name>
    <dbReference type="NCBI Taxonomy" id="3555"/>
    <lineage>
        <taxon>Eukaryota</taxon>
        <taxon>Viridiplantae</taxon>
        <taxon>Streptophyta</taxon>
        <taxon>Embryophyta</taxon>
        <taxon>Tracheophyta</taxon>
        <taxon>Spermatophyta</taxon>
        <taxon>Magnoliopsida</taxon>
        <taxon>eudicotyledons</taxon>
        <taxon>Gunneridae</taxon>
        <taxon>Pentapetalae</taxon>
        <taxon>Caryophyllales</taxon>
        <taxon>Chenopodiaceae</taxon>
        <taxon>Betoideae</taxon>
        <taxon>Beta</taxon>
    </lineage>
</organism>
<dbReference type="GO" id="GO:0042720">
    <property type="term" value="C:mitochondrial inner membrane peptidase complex"/>
    <property type="evidence" value="ECO:0007669"/>
    <property type="project" value="TreeGrafter"/>
</dbReference>
<dbReference type="KEGG" id="bvg:104883914"/>
<dbReference type="OrthoDB" id="308440at2759"/>
<sequence>MSFRNSELWRTFIKEAFNVPVKLVKFCCMLHITRTYILDFAYAPGPSMLPTLNLSGDILLVDRISPRFRKVAPGDIVLVVSPENPRKIITKRLTAMEDDIVTLSSVDPDNTDKCDTLVVPKGHIWVQGDNIYASRDSRDFGPVPYGLLYGKVFWRIWPIKQLGPL</sequence>
<evidence type="ECO:0000256" key="7">
    <source>
        <dbReference type="ARBA" id="ARBA00054895"/>
    </source>
</evidence>
<dbReference type="GO" id="GO:0004252">
    <property type="term" value="F:serine-type endopeptidase activity"/>
    <property type="evidence" value="ECO:0007669"/>
    <property type="project" value="InterPro"/>
</dbReference>
<evidence type="ECO:0000256" key="1">
    <source>
        <dbReference type="ARBA" id="ARBA00004273"/>
    </source>
</evidence>
<dbReference type="AlphaFoldDB" id="A0A0J8DY99"/>
<comment type="subunit">
    <text evidence="8">Heterodimer of 2 subunits, IMP1A/B and IMP12.</text>
</comment>
<dbReference type="PANTHER" id="PTHR12383:SF30">
    <property type="entry name" value="MITOCHONDRIAL INNER MEMBRANE PROTEASE SUBUNIT 1-LIKE"/>
    <property type="match status" value="1"/>
</dbReference>
<dbReference type="Proteomes" id="UP000035740">
    <property type="component" value="Unassembled WGS sequence"/>
</dbReference>
<dbReference type="Gramene" id="KMS95850">
    <property type="protein sequence ID" value="KMS95850"/>
    <property type="gene ID" value="BVRB_004510"/>
</dbReference>
<evidence type="ECO:0000256" key="3">
    <source>
        <dbReference type="ARBA" id="ARBA00022801"/>
    </source>
</evidence>
<dbReference type="CDD" id="cd06530">
    <property type="entry name" value="S26_SPase_I"/>
    <property type="match status" value="1"/>
</dbReference>
<dbReference type="Gene3D" id="2.10.109.10">
    <property type="entry name" value="Umud Fragment, subunit A"/>
    <property type="match status" value="1"/>
</dbReference>
<feature type="active site" evidence="9">
    <location>
        <position position="91"/>
    </location>
</feature>
<keyword evidence="5" id="KW-0472">Membrane</keyword>
<proteinExistence type="inferred from homology"/>
<feature type="active site" evidence="9">
    <location>
        <position position="47"/>
    </location>
</feature>
<keyword evidence="3" id="KW-0378">Hydrolase</keyword>
<gene>
    <name evidence="11" type="ORF">BVRB_004510</name>
</gene>
<keyword evidence="4" id="KW-0496">Mitochondrion</keyword>
<dbReference type="InterPro" id="IPR000223">
    <property type="entry name" value="Pept_S26A_signal_pept_1"/>
</dbReference>
<evidence type="ECO:0000256" key="5">
    <source>
        <dbReference type="ARBA" id="ARBA00023136"/>
    </source>
</evidence>
<dbReference type="GO" id="GO:0006627">
    <property type="term" value="P:protein processing involved in protein targeting to mitochondrion"/>
    <property type="evidence" value="ECO:0007669"/>
    <property type="project" value="TreeGrafter"/>
</dbReference>